<organism evidence="2 3">
    <name type="scientific">Sphagnum jensenii</name>
    <dbReference type="NCBI Taxonomy" id="128206"/>
    <lineage>
        <taxon>Eukaryota</taxon>
        <taxon>Viridiplantae</taxon>
        <taxon>Streptophyta</taxon>
        <taxon>Embryophyta</taxon>
        <taxon>Bryophyta</taxon>
        <taxon>Sphagnophytina</taxon>
        <taxon>Sphagnopsida</taxon>
        <taxon>Sphagnales</taxon>
        <taxon>Sphagnaceae</taxon>
        <taxon>Sphagnum</taxon>
    </lineage>
</organism>
<proteinExistence type="predicted"/>
<evidence type="ECO:0000313" key="3">
    <source>
        <dbReference type="Proteomes" id="UP001497444"/>
    </source>
</evidence>
<sequence>MSHTESQGNLQKTWNHKMVDNIQGATWLWREHKNTGQDDVWECAMDQLEEHEEVSSSSERLSAGNFMSRNLLSEHN</sequence>
<dbReference type="Proteomes" id="UP001497444">
    <property type="component" value="Chromosome 12"/>
</dbReference>
<feature type="region of interest" description="Disordered" evidence="1">
    <location>
        <begin position="50"/>
        <end position="76"/>
    </location>
</feature>
<gene>
    <name evidence="2" type="ORF">CSSPJE1EN1_LOCUS4745</name>
</gene>
<reference evidence="2" key="1">
    <citation type="submission" date="2024-02" db="EMBL/GenBank/DDBJ databases">
        <authorList>
            <consortium name="ELIXIR-Norway"/>
            <consortium name="Elixir Norway"/>
        </authorList>
    </citation>
    <scope>NUCLEOTIDE SEQUENCE</scope>
</reference>
<evidence type="ECO:0000313" key="2">
    <source>
        <dbReference type="EMBL" id="CAK9259267.1"/>
    </source>
</evidence>
<feature type="compositionally biased region" description="Polar residues" evidence="1">
    <location>
        <begin position="65"/>
        <end position="76"/>
    </location>
</feature>
<accession>A0ABP0VXM8</accession>
<keyword evidence="3" id="KW-1185">Reference proteome</keyword>
<evidence type="ECO:0000256" key="1">
    <source>
        <dbReference type="SAM" id="MobiDB-lite"/>
    </source>
</evidence>
<protein>
    <submittedName>
        <fullName evidence="2">Uncharacterized protein</fullName>
    </submittedName>
</protein>
<dbReference type="EMBL" id="OZ020107">
    <property type="protein sequence ID" value="CAK9259267.1"/>
    <property type="molecule type" value="Genomic_DNA"/>
</dbReference>
<name>A0ABP0VXM8_9BRYO</name>